<keyword evidence="2" id="KW-1185">Reference proteome</keyword>
<dbReference type="HOGENOM" id="CLU_1855292_0_0_1"/>
<sequence length="138" mass="15961">MCQWWRPGVVVYYQCGHQDEAPYTNGVPDVSTPEKCEEALLRPCTMWCDNVPIILHQKPPTLDWYKVCLSCHLKGVTPLQVDRKDLPTLHDWRAIWAAMADKELFQQEETRREAYPEEQVFSPLGASMIFSKTLASHL</sequence>
<evidence type="ECO:0000313" key="1">
    <source>
        <dbReference type="EMBL" id="KIW39637.1"/>
    </source>
</evidence>
<dbReference type="RefSeq" id="XP_016259853.1">
    <property type="nucleotide sequence ID" value="XM_016409545.1"/>
</dbReference>
<dbReference type="Proteomes" id="UP000053342">
    <property type="component" value="Unassembled WGS sequence"/>
</dbReference>
<gene>
    <name evidence="1" type="ORF">PV06_08234</name>
</gene>
<dbReference type="VEuPathDB" id="FungiDB:PV06_08234"/>
<organism evidence="1 2">
    <name type="scientific">Exophiala oligosperma</name>
    <dbReference type="NCBI Taxonomy" id="215243"/>
    <lineage>
        <taxon>Eukaryota</taxon>
        <taxon>Fungi</taxon>
        <taxon>Dikarya</taxon>
        <taxon>Ascomycota</taxon>
        <taxon>Pezizomycotina</taxon>
        <taxon>Eurotiomycetes</taxon>
        <taxon>Chaetothyriomycetidae</taxon>
        <taxon>Chaetothyriales</taxon>
        <taxon>Herpotrichiellaceae</taxon>
        <taxon>Exophiala</taxon>
    </lineage>
</organism>
<accession>A0A0D2BQ15</accession>
<evidence type="ECO:0000313" key="2">
    <source>
        <dbReference type="Proteomes" id="UP000053342"/>
    </source>
</evidence>
<dbReference type="AlphaFoldDB" id="A0A0D2BQ15"/>
<protein>
    <submittedName>
        <fullName evidence="1">Uncharacterized protein</fullName>
    </submittedName>
</protein>
<dbReference type="EMBL" id="KN847339">
    <property type="protein sequence ID" value="KIW39637.1"/>
    <property type="molecule type" value="Genomic_DNA"/>
</dbReference>
<dbReference type="GeneID" id="27360308"/>
<reference evidence="1 2" key="1">
    <citation type="submission" date="2015-01" db="EMBL/GenBank/DDBJ databases">
        <title>The Genome Sequence of Exophiala oligosperma CBS72588.</title>
        <authorList>
            <consortium name="The Broad Institute Genomics Platform"/>
            <person name="Cuomo C."/>
            <person name="de Hoog S."/>
            <person name="Gorbushina A."/>
            <person name="Stielow B."/>
            <person name="Teixiera M."/>
            <person name="Abouelleil A."/>
            <person name="Chapman S.B."/>
            <person name="Priest M."/>
            <person name="Young S.K."/>
            <person name="Wortman J."/>
            <person name="Nusbaum C."/>
            <person name="Birren B."/>
        </authorList>
    </citation>
    <scope>NUCLEOTIDE SEQUENCE [LARGE SCALE GENOMIC DNA]</scope>
    <source>
        <strain evidence="1 2">CBS 72588</strain>
    </source>
</reference>
<name>A0A0D2BQ15_9EURO</name>
<proteinExistence type="predicted"/>